<protein>
    <submittedName>
        <fullName evidence="7">RDD family protein</fullName>
    </submittedName>
</protein>
<organism evidence="7 8">
    <name type="scientific">Gracilibacillus orientalis</name>
    <dbReference type="NCBI Taxonomy" id="334253"/>
    <lineage>
        <taxon>Bacteria</taxon>
        <taxon>Bacillati</taxon>
        <taxon>Bacillota</taxon>
        <taxon>Bacilli</taxon>
        <taxon>Bacillales</taxon>
        <taxon>Bacillaceae</taxon>
        <taxon>Gracilibacillus</taxon>
    </lineage>
</organism>
<feature type="domain" description="RDD" evidence="6">
    <location>
        <begin position="9"/>
        <end position="165"/>
    </location>
</feature>
<dbReference type="EMBL" id="FOTR01000001">
    <property type="protein sequence ID" value="SFL44648.1"/>
    <property type="molecule type" value="Genomic_DNA"/>
</dbReference>
<sequence length="176" mass="20233">MFDNLQTVATRKRRFIALFIDWICISAYLILLLGIMQLVYLLVFNETPTFSSGQTQLISTLTSVIPIIILFSLMEGSARASTFGKRIKRLKISYPDHPKTRSIIRNIVKFLPWQLGHMGVIHGMYHNFNWVAMTLLSTSMLLAFLYIMMVLVRRDYRHVADLIAGTMVVKNNSLHP</sequence>
<feature type="transmembrane region" description="Helical" evidence="5">
    <location>
        <begin position="15"/>
        <end position="43"/>
    </location>
</feature>
<evidence type="ECO:0000256" key="5">
    <source>
        <dbReference type="SAM" id="Phobius"/>
    </source>
</evidence>
<feature type="transmembrane region" description="Helical" evidence="5">
    <location>
        <begin position="63"/>
        <end position="82"/>
    </location>
</feature>
<keyword evidence="2 5" id="KW-0812">Transmembrane</keyword>
<keyword evidence="3 5" id="KW-1133">Transmembrane helix</keyword>
<evidence type="ECO:0000259" key="6">
    <source>
        <dbReference type="Pfam" id="PF06271"/>
    </source>
</evidence>
<dbReference type="OrthoDB" id="1450430at2"/>
<evidence type="ECO:0000256" key="1">
    <source>
        <dbReference type="ARBA" id="ARBA00004141"/>
    </source>
</evidence>
<dbReference type="InterPro" id="IPR010432">
    <property type="entry name" value="RDD"/>
</dbReference>
<evidence type="ECO:0000256" key="2">
    <source>
        <dbReference type="ARBA" id="ARBA00022692"/>
    </source>
</evidence>
<proteinExistence type="predicted"/>
<dbReference type="Pfam" id="PF06271">
    <property type="entry name" value="RDD"/>
    <property type="match status" value="1"/>
</dbReference>
<dbReference type="RefSeq" id="WP_091480887.1">
    <property type="nucleotide sequence ID" value="NZ_FOTR01000001.1"/>
</dbReference>
<dbReference type="STRING" id="334253.SAMN04487943_101593"/>
<comment type="subcellular location">
    <subcellularLocation>
        <location evidence="1">Membrane</location>
        <topology evidence="1">Multi-pass membrane protein</topology>
    </subcellularLocation>
</comment>
<accession>A0A1I4HQQ1</accession>
<feature type="transmembrane region" description="Helical" evidence="5">
    <location>
        <begin position="130"/>
        <end position="152"/>
    </location>
</feature>
<name>A0A1I4HQQ1_9BACI</name>
<evidence type="ECO:0000256" key="4">
    <source>
        <dbReference type="ARBA" id="ARBA00023136"/>
    </source>
</evidence>
<keyword evidence="8" id="KW-1185">Reference proteome</keyword>
<gene>
    <name evidence="7" type="ORF">SAMN04487943_101593</name>
</gene>
<reference evidence="8" key="1">
    <citation type="submission" date="2016-10" db="EMBL/GenBank/DDBJ databases">
        <authorList>
            <person name="Varghese N."/>
            <person name="Submissions S."/>
        </authorList>
    </citation>
    <scope>NUCLEOTIDE SEQUENCE [LARGE SCALE GENOMIC DNA]</scope>
    <source>
        <strain evidence="8">CGMCC 1.4250</strain>
    </source>
</reference>
<evidence type="ECO:0000256" key="3">
    <source>
        <dbReference type="ARBA" id="ARBA00022989"/>
    </source>
</evidence>
<dbReference type="GO" id="GO:0016020">
    <property type="term" value="C:membrane"/>
    <property type="evidence" value="ECO:0007669"/>
    <property type="project" value="UniProtKB-SubCell"/>
</dbReference>
<evidence type="ECO:0000313" key="8">
    <source>
        <dbReference type="Proteomes" id="UP000198565"/>
    </source>
</evidence>
<keyword evidence="4 5" id="KW-0472">Membrane</keyword>
<evidence type="ECO:0000313" key="7">
    <source>
        <dbReference type="EMBL" id="SFL44648.1"/>
    </source>
</evidence>
<dbReference type="AlphaFoldDB" id="A0A1I4HQQ1"/>
<dbReference type="Proteomes" id="UP000198565">
    <property type="component" value="Unassembled WGS sequence"/>
</dbReference>